<keyword evidence="2" id="KW-0479">Metal-binding</keyword>
<gene>
    <name evidence="6" type="ORF">DOTSEDRAFT_87689</name>
</gene>
<dbReference type="InterPro" id="IPR006076">
    <property type="entry name" value="FAD-dep_OxRdtase"/>
</dbReference>
<evidence type="ECO:0000256" key="3">
    <source>
        <dbReference type="ARBA" id="ARBA00023004"/>
    </source>
</evidence>
<dbReference type="Gene3D" id="3.50.50.60">
    <property type="entry name" value="FAD/NAD(P)-binding domain"/>
    <property type="match status" value="1"/>
</dbReference>
<dbReference type="InterPro" id="IPR017941">
    <property type="entry name" value="Rieske_2Fe-2S"/>
</dbReference>
<keyword evidence="1" id="KW-0001">2Fe-2S</keyword>
<protein>
    <recommendedName>
        <fullName evidence="5">Rieske domain-containing protein</fullName>
    </recommendedName>
</protein>
<dbReference type="GO" id="GO:0046872">
    <property type="term" value="F:metal ion binding"/>
    <property type="evidence" value="ECO:0007669"/>
    <property type="project" value="UniProtKB-KW"/>
</dbReference>
<name>N1PPK2_DOTSN</name>
<feature type="domain" description="Rieske" evidence="5">
    <location>
        <begin position="461"/>
        <end position="545"/>
    </location>
</feature>
<dbReference type="OMA" id="WDCPVHG"/>
<dbReference type="CDD" id="cd03477">
    <property type="entry name" value="Rieske_YhfW_C"/>
    <property type="match status" value="1"/>
</dbReference>
<evidence type="ECO:0000256" key="2">
    <source>
        <dbReference type="ARBA" id="ARBA00022723"/>
    </source>
</evidence>
<dbReference type="HOGENOM" id="CLU_007884_15_1_1"/>
<dbReference type="OrthoDB" id="429143at2759"/>
<dbReference type="AlphaFoldDB" id="N1PPK2"/>
<evidence type="ECO:0000313" key="6">
    <source>
        <dbReference type="EMBL" id="EME45307.1"/>
    </source>
</evidence>
<dbReference type="SUPFAM" id="SSF51905">
    <property type="entry name" value="FAD/NAD(P)-binding domain"/>
    <property type="match status" value="1"/>
</dbReference>
<keyword evidence="4" id="KW-0411">Iron-sulfur</keyword>
<dbReference type="FunFam" id="2.102.10.10:FF:000014">
    <property type="entry name" value="Oxidoreductase, FAD dependent"/>
    <property type="match status" value="1"/>
</dbReference>
<dbReference type="Gene3D" id="2.102.10.10">
    <property type="entry name" value="Rieske [2Fe-2S] iron-sulphur domain"/>
    <property type="match status" value="1"/>
</dbReference>
<dbReference type="Pfam" id="PF01266">
    <property type="entry name" value="DAO"/>
    <property type="match status" value="1"/>
</dbReference>
<proteinExistence type="predicted"/>
<dbReference type="Proteomes" id="UP000016933">
    <property type="component" value="Unassembled WGS sequence"/>
</dbReference>
<dbReference type="PANTHER" id="PTHR13847:SF281">
    <property type="entry name" value="FAD DEPENDENT OXIDOREDUCTASE DOMAIN-CONTAINING PROTEIN"/>
    <property type="match status" value="1"/>
</dbReference>
<keyword evidence="7" id="KW-1185">Reference proteome</keyword>
<dbReference type="Gene3D" id="3.30.9.10">
    <property type="entry name" value="D-Amino Acid Oxidase, subunit A, domain 2"/>
    <property type="match status" value="1"/>
</dbReference>
<evidence type="ECO:0000256" key="4">
    <source>
        <dbReference type="ARBA" id="ARBA00023014"/>
    </source>
</evidence>
<evidence type="ECO:0000313" key="7">
    <source>
        <dbReference type="Proteomes" id="UP000016933"/>
    </source>
</evidence>
<dbReference type="GO" id="GO:0051537">
    <property type="term" value="F:2 iron, 2 sulfur cluster binding"/>
    <property type="evidence" value="ECO:0007669"/>
    <property type="project" value="UniProtKB-KW"/>
</dbReference>
<reference evidence="7" key="1">
    <citation type="journal article" date="2012" name="PLoS Genet.">
        <title>The genomes of the fungal plant pathogens Cladosporium fulvum and Dothistroma septosporum reveal adaptation to different hosts and lifestyles but also signatures of common ancestry.</title>
        <authorList>
            <person name="de Wit P.J.G.M."/>
            <person name="van der Burgt A."/>
            <person name="Oekmen B."/>
            <person name="Stergiopoulos I."/>
            <person name="Abd-Elsalam K.A."/>
            <person name="Aerts A.L."/>
            <person name="Bahkali A.H."/>
            <person name="Beenen H.G."/>
            <person name="Chettri P."/>
            <person name="Cox M.P."/>
            <person name="Datema E."/>
            <person name="de Vries R.P."/>
            <person name="Dhillon B."/>
            <person name="Ganley A.R."/>
            <person name="Griffiths S.A."/>
            <person name="Guo Y."/>
            <person name="Hamelin R.C."/>
            <person name="Henrissat B."/>
            <person name="Kabir M.S."/>
            <person name="Jashni M.K."/>
            <person name="Kema G."/>
            <person name="Klaubauf S."/>
            <person name="Lapidus A."/>
            <person name="Levasseur A."/>
            <person name="Lindquist E."/>
            <person name="Mehrabi R."/>
            <person name="Ohm R.A."/>
            <person name="Owen T.J."/>
            <person name="Salamov A."/>
            <person name="Schwelm A."/>
            <person name="Schijlen E."/>
            <person name="Sun H."/>
            <person name="van den Burg H.A."/>
            <person name="van Ham R.C.H.J."/>
            <person name="Zhang S."/>
            <person name="Goodwin S.B."/>
            <person name="Grigoriev I.V."/>
            <person name="Collemare J."/>
            <person name="Bradshaw R.E."/>
        </authorList>
    </citation>
    <scope>NUCLEOTIDE SEQUENCE [LARGE SCALE GENOMIC DNA]</scope>
    <source>
        <strain evidence="7">NZE10 / CBS 128990</strain>
    </source>
</reference>
<dbReference type="SUPFAM" id="SSF50022">
    <property type="entry name" value="ISP domain"/>
    <property type="match status" value="1"/>
</dbReference>
<reference evidence="6 7" key="2">
    <citation type="journal article" date="2012" name="PLoS Pathog.">
        <title>Diverse lifestyles and strategies of plant pathogenesis encoded in the genomes of eighteen Dothideomycetes fungi.</title>
        <authorList>
            <person name="Ohm R.A."/>
            <person name="Feau N."/>
            <person name="Henrissat B."/>
            <person name="Schoch C.L."/>
            <person name="Horwitz B.A."/>
            <person name="Barry K.W."/>
            <person name="Condon B.J."/>
            <person name="Copeland A.C."/>
            <person name="Dhillon B."/>
            <person name="Glaser F."/>
            <person name="Hesse C.N."/>
            <person name="Kosti I."/>
            <person name="LaButti K."/>
            <person name="Lindquist E.A."/>
            <person name="Lucas S."/>
            <person name="Salamov A.A."/>
            <person name="Bradshaw R.E."/>
            <person name="Ciuffetti L."/>
            <person name="Hamelin R.C."/>
            <person name="Kema G.H.J."/>
            <person name="Lawrence C."/>
            <person name="Scott J.A."/>
            <person name="Spatafora J.W."/>
            <person name="Turgeon B.G."/>
            <person name="de Wit P.J.G.M."/>
            <person name="Zhong S."/>
            <person name="Goodwin S.B."/>
            <person name="Grigoriev I.V."/>
        </authorList>
    </citation>
    <scope>NUCLEOTIDE SEQUENCE [LARGE SCALE GENOMIC DNA]</scope>
    <source>
        <strain evidence="7">NZE10 / CBS 128990</strain>
    </source>
</reference>
<dbReference type="eggNOG" id="ENOG502QV7F">
    <property type="taxonomic scope" value="Eukaryota"/>
</dbReference>
<accession>N1PPK2</accession>
<keyword evidence="3" id="KW-0408">Iron</keyword>
<dbReference type="InterPro" id="IPR036188">
    <property type="entry name" value="FAD/NAD-bd_sf"/>
</dbReference>
<dbReference type="Pfam" id="PF00355">
    <property type="entry name" value="Rieske"/>
    <property type="match status" value="1"/>
</dbReference>
<evidence type="ECO:0000256" key="1">
    <source>
        <dbReference type="ARBA" id="ARBA00022714"/>
    </source>
</evidence>
<dbReference type="EMBL" id="KB446538">
    <property type="protein sequence ID" value="EME45307.1"/>
    <property type="molecule type" value="Genomic_DNA"/>
</dbReference>
<dbReference type="InterPro" id="IPR038010">
    <property type="entry name" value="YhfW_C"/>
</dbReference>
<dbReference type="PANTHER" id="PTHR13847">
    <property type="entry name" value="SARCOSINE DEHYDROGENASE-RELATED"/>
    <property type="match status" value="1"/>
</dbReference>
<dbReference type="GO" id="GO:0005737">
    <property type="term" value="C:cytoplasm"/>
    <property type="evidence" value="ECO:0007669"/>
    <property type="project" value="TreeGrafter"/>
</dbReference>
<dbReference type="PROSITE" id="PS51296">
    <property type="entry name" value="RIESKE"/>
    <property type="match status" value="1"/>
</dbReference>
<evidence type="ECO:0000259" key="5">
    <source>
        <dbReference type="PROSITE" id="PS51296"/>
    </source>
</evidence>
<organism evidence="6 7">
    <name type="scientific">Dothistroma septosporum (strain NZE10 / CBS 128990)</name>
    <name type="common">Red band needle blight fungus</name>
    <name type="synonym">Mycosphaerella pini</name>
    <dbReference type="NCBI Taxonomy" id="675120"/>
    <lineage>
        <taxon>Eukaryota</taxon>
        <taxon>Fungi</taxon>
        <taxon>Dikarya</taxon>
        <taxon>Ascomycota</taxon>
        <taxon>Pezizomycotina</taxon>
        <taxon>Dothideomycetes</taxon>
        <taxon>Dothideomycetidae</taxon>
        <taxon>Mycosphaerellales</taxon>
        <taxon>Mycosphaerellaceae</taxon>
        <taxon>Dothistroma</taxon>
    </lineage>
</organism>
<dbReference type="InterPro" id="IPR036922">
    <property type="entry name" value="Rieske_2Fe-2S_sf"/>
</dbReference>
<sequence>MATTFEDPPQPAADHFNTSSGAAEPVWIHTEPYSNRLQFPKLDRDLETDVCIVGAGVAGIQTSYELVTRGFNVVLLEAREILSGETGRTSGHLASALDDGYTLISGKHGQEGAQIAANSHQWAINRVGDVSRKLGIDCEYRQLLGYKFSQYDRVKQPQEYADENKGLKEEVAKAQEFGLKVKYDADFKLGGWDGEPDQRGAAIFHDQATFHPTKYLNGVLRWLREQPNFHCYTHTRVMDFSEKGLEIGPIGHKTVEVKTIDGYTVKAQDAVQATCIPLHKLSTVAEMEYERTYCIAIKVPKGYVEDALFYDEAEAYKYVRLTHCDAKHDYLVVGGCDHKVGQEEPLGRFKELETWTRERFTKAGSVDYAWSGQVFEPVDFMAFIGRDPGTKHTWIMTGDSGDGLTHFVLGADIIATEIMGQAHPWSKLYRPNRVGSIVKSGKQMLSHDLQINAQYKRFLQSDIEDAADLPNGEGGVLNTKTNKPTAVYKDDEGNVHKMSALCPHLKGVVCWNRTEKSWDCPVHGSRFSKDGICVMGPAKGNLQPFDDNAKEEQAKTGIEV</sequence>